<comment type="caution">
    <text evidence="2">The sequence shown here is derived from an EMBL/GenBank/DDBJ whole genome shotgun (WGS) entry which is preliminary data.</text>
</comment>
<feature type="region of interest" description="Disordered" evidence="1">
    <location>
        <begin position="82"/>
        <end position="107"/>
    </location>
</feature>
<dbReference type="Proteomes" id="UP000585614">
    <property type="component" value="Unassembled WGS sequence"/>
</dbReference>
<sequence>MTSLPGPQFPIGFPRPPKGYPLARLVSRLSVQSGDTTAVTPRTGQDRGRRLGGQHAVVAARSQAKIPGGTCWRHSCQAPSTATGCAEPSVLGTGGTKGDPQGRTTSNVMPGFSECFRKLPAWLPARGRRLAGMGRPSPHL</sequence>
<organism evidence="2 3">
    <name type="scientific">Rhinolophus ferrumequinum</name>
    <name type="common">Greater horseshoe bat</name>
    <dbReference type="NCBI Taxonomy" id="59479"/>
    <lineage>
        <taxon>Eukaryota</taxon>
        <taxon>Metazoa</taxon>
        <taxon>Chordata</taxon>
        <taxon>Craniata</taxon>
        <taxon>Vertebrata</taxon>
        <taxon>Euteleostomi</taxon>
        <taxon>Mammalia</taxon>
        <taxon>Eutheria</taxon>
        <taxon>Laurasiatheria</taxon>
        <taxon>Chiroptera</taxon>
        <taxon>Yinpterochiroptera</taxon>
        <taxon>Rhinolophoidea</taxon>
        <taxon>Rhinolophidae</taxon>
        <taxon>Rhinolophinae</taxon>
        <taxon>Rhinolophus</taxon>
    </lineage>
</organism>
<dbReference type="EMBL" id="JACAGC010000030">
    <property type="protein sequence ID" value="KAF6271542.1"/>
    <property type="molecule type" value="Genomic_DNA"/>
</dbReference>
<name>A0A7J7R645_RHIFE</name>
<evidence type="ECO:0000313" key="2">
    <source>
        <dbReference type="EMBL" id="KAF6271542.1"/>
    </source>
</evidence>
<dbReference type="AlphaFoldDB" id="A0A7J7R645"/>
<evidence type="ECO:0000256" key="1">
    <source>
        <dbReference type="SAM" id="MobiDB-lite"/>
    </source>
</evidence>
<proteinExistence type="predicted"/>
<reference evidence="2 3" key="1">
    <citation type="journal article" date="2020" name="Nature">
        <title>Six reference-quality genomes reveal evolution of bat adaptations.</title>
        <authorList>
            <person name="Jebb D."/>
            <person name="Huang Z."/>
            <person name="Pippel M."/>
            <person name="Hughes G.M."/>
            <person name="Lavrichenko K."/>
            <person name="Devanna P."/>
            <person name="Winkler S."/>
            <person name="Jermiin L.S."/>
            <person name="Skirmuntt E.C."/>
            <person name="Katzourakis A."/>
            <person name="Burkitt-Gray L."/>
            <person name="Ray D.A."/>
            <person name="Sullivan K.A.M."/>
            <person name="Roscito J.G."/>
            <person name="Kirilenko B.M."/>
            <person name="Davalos L.M."/>
            <person name="Corthals A.P."/>
            <person name="Power M.L."/>
            <person name="Jones G."/>
            <person name="Ransome R.D."/>
            <person name="Dechmann D.K.N."/>
            <person name="Locatelli A.G."/>
            <person name="Puechmaille S.J."/>
            <person name="Fedrigo O."/>
            <person name="Jarvis E.D."/>
            <person name="Hiller M."/>
            <person name="Vernes S.C."/>
            <person name="Myers E.W."/>
            <person name="Teeling E.C."/>
        </authorList>
    </citation>
    <scope>NUCLEOTIDE SEQUENCE [LARGE SCALE GENOMIC DNA]</scope>
    <source>
        <strain evidence="2">MRhiFer1</strain>
        <tissue evidence="2">Lung</tissue>
    </source>
</reference>
<accession>A0A7J7R645</accession>
<evidence type="ECO:0000313" key="3">
    <source>
        <dbReference type="Proteomes" id="UP000585614"/>
    </source>
</evidence>
<protein>
    <submittedName>
        <fullName evidence="2">Uncharacterized protein</fullName>
    </submittedName>
</protein>
<gene>
    <name evidence="2" type="ORF">mRhiFer1_009648</name>
</gene>